<dbReference type="EMBL" id="LUEZ02000149">
    <property type="protein sequence ID" value="RDB15601.1"/>
    <property type="molecule type" value="Genomic_DNA"/>
</dbReference>
<organism evidence="2 3">
    <name type="scientific">Hypsizygus marmoreus</name>
    <name type="common">White beech mushroom</name>
    <name type="synonym">Agaricus marmoreus</name>
    <dbReference type="NCBI Taxonomy" id="39966"/>
    <lineage>
        <taxon>Eukaryota</taxon>
        <taxon>Fungi</taxon>
        <taxon>Dikarya</taxon>
        <taxon>Basidiomycota</taxon>
        <taxon>Agaricomycotina</taxon>
        <taxon>Agaricomycetes</taxon>
        <taxon>Agaricomycetidae</taxon>
        <taxon>Agaricales</taxon>
        <taxon>Tricholomatineae</taxon>
        <taxon>Lyophyllaceae</taxon>
        <taxon>Hypsizygus</taxon>
    </lineage>
</organism>
<sequence length="213" mass="23699">MGSAKRCCATGLEIMFRGMASGARSAASPRGYISRKFNVTSIPHAATILSPLQRIVHSLGTCRTTDRRPLLRDCMILPMAIVFPALPYTLSLAPLHDMPSRATRFARRLKVYFSLHLSAADRGPLLMTLRRYLPPGHRVPCSTHYVDSQPRLTTLKRRTHLRREITPAPCLLDLAVPSIPRSTNDTPPLRHQLSPQPGWSSQRDGHVGTFDST</sequence>
<dbReference type="InParanoid" id="A0A369J0S8"/>
<protein>
    <submittedName>
        <fullName evidence="2">Uncharacterized protein</fullName>
    </submittedName>
</protein>
<dbReference type="AlphaFoldDB" id="A0A369J0S8"/>
<feature type="compositionally biased region" description="Polar residues" evidence="1">
    <location>
        <begin position="193"/>
        <end position="202"/>
    </location>
</feature>
<evidence type="ECO:0000313" key="2">
    <source>
        <dbReference type="EMBL" id="RDB15601.1"/>
    </source>
</evidence>
<evidence type="ECO:0000313" key="3">
    <source>
        <dbReference type="Proteomes" id="UP000076154"/>
    </source>
</evidence>
<accession>A0A369J0S8</accession>
<reference evidence="2" key="1">
    <citation type="submission" date="2018-04" db="EMBL/GenBank/DDBJ databases">
        <title>Whole genome sequencing of Hypsizygus marmoreus.</title>
        <authorList>
            <person name="Choi I.-G."/>
            <person name="Min B."/>
            <person name="Kim J.-G."/>
            <person name="Kim S."/>
            <person name="Oh Y.-L."/>
            <person name="Kong W.-S."/>
            <person name="Park H."/>
            <person name="Jeong J."/>
            <person name="Song E.-S."/>
        </authorList>
    </citation>
    <scope>NUCLEOTIDE SEQUENCE [LARGE SCALE GENOMIC DNA]</scope>
    <source>
        <strain evidence="2">51987-8</strain>
    </source>
</reference>
<feature type="region of interest" description="Disordered" evidence="1">
    <location>
        <begin position="177"/>
        <end position="213"/>
    </location>
</feature>
<evidence type="ECO:0000256" key="1">
    <source>
        <dbReference type="SAM" id="MobiDB-lite"/>
    </source>
</evidence>
<keyword evidence="3" id="KW-1185">Reference proteome</keyword>
<proteinExistence type="predicted"/>
<name>A0A369J0S8_HYPMA</name>
<dbReference type="Proteomes" id="UP000076154">
    <property type="component" value="Unassembled WGS sequence"/>
</dbReference>
<gene>
    <name evidence="2" type="ORF">Hypma_004062</name>
</gene>
<comment type="caution">
    <text evidence="2">The sequence shown here is derived from an EMBL/GenBank/DDBJ whole genome shotgun (WGS) entry which is preliminary data.</text>
</comment>